<evidence type="ECO:0000313" key="1">
    <source>
        <dbReference type="EMBL" id="ONM17086.1"/>
    </source>
</evidence>
<name>A0A1D6E9L3_MAIZE</name>
<dbReference type="PaxDb" id="4577-GRMZM5G889338_P01"/>
<proteinExistence type="predicted"/>
<dbReference type="InterPro" id="IPR032675">
    <property type="entry name" value="LRR_dom_sf"/>
</dbReference>
<dbReference type="SUPFAM" id="SSF52047">
    <property type="entry name" value="RNI-like"/>
    <property type="match status" value="1"/>
</dbReference>
<accession>A0A1D6E9L3</accession>
<dbReference type="AlphaFoldDB" id="A0A1D6E9L3"/>
<sequence>MSEITDQTVEKHAECLPALKVLDVSNCLNISAKGIEALGRHCKLLVELKRNMPPPDLPQGLPSTQQQLRWWLKKRRWQSRTLGSASSLPSAGCCRPWTYSGCWNVRLEGDVVERCCGLKFWFQSMILR</sequence>
<dbReference type="EMBL" id="CM007648">
    <property type="protein sequence ID" value="ONM17086.1"/>
    <property type="molecule type" value="Genomic_DNA"/>
</dbReference>
<gene>
    <name evidence="1" type="ORF">ZEAMMB73_Zm00001d003514</name>
</gene>
<organism evidence="1">
    <name type="scientific">Zea mays</name>
    <name type="common">Maize</name>
    <dbReference type="NCBI Taxonomy" id="4577"/>
    <lineage>
        <taxon>Eukaryota</taxon>
        <taxon>Viridiplantae</taxon>
        <taxon>Streptophyta</taxon>
        <taxon>Embryophyta</taxon>
        <taxon>Tracheophyta</taxon>
        <taxon>Spermatophyta</taxon>
        <taxon>Magnoliopsida</taxon>
        <taxon>Liliopsida</taxon>
        <taxon>Poales</taxon>
        <taxon>Poaceae</taxon>
        <taxon>PACMAD clade</taxon>
        <taxon>Panicoideae</taxon>
        <taxon>Andropogonodae</taxon>
        <taxon>Andropogoneae</taxon>
        <taxon>Tripsacinae</taxon>
        <taxon>Zea</taxon>
    </lineage>
</organism>
<reference evidence="1" key="1">
    <citation type="submission" date="2015-12" db="EMBL/GenBank/DDBJ databases">
        <title>Update maize B73 reference genome by single molecule sequencing technologies.</title>
        <authorList>
            <consortium name="Maize Genome Sequencing Project"/>
            <person name="Ware D."/>
        </authorList>
    </citation>
    <scope>NUCLEOTIDE SEQUENCE [LARGE SCALE GENOMIC DNA]</scope>
    <source>
        <tissue evidence="1">Seedling</tissue>
    </source>
</reference>
<dbReference type="SMR" id="A0A1D6E9L3"/>
<dbReference type="STRING" id="4577.A0A1D6E9L3"/>
<protein>
    <submittedName>
        <fullName evidence="1">Uncharacterized protein</fullName>
    </submittedName>
</protein>
<dbReference type="eggNOG" id="KOG1947">
    <property type="taxonomic scope" value="Eukaryota"/>
</dbReference>
<dbReference type="InParanoid" id="A0A1D6E9L3"/>
<dbReference type="Gene3D" id="3.80.10.10">
    <property type="entry name" value="Ribonuclease Inhibitor"/>
    <property type="match status" value="1"/>
</dbReference>